<dbReference type="OrthoDB" id="5239715at2759"/>
<reference evidence="5" key="1">
    <citation type="submission" date="2025-08" db="UniProtKB">
        <authorList>
            <consortium name="RefSeq"/>
        </authorList>
    </citation>
    <scope>IDENTIFICATION</scope>
    <source>
        <tissue evidence="5">Whole sample</tissue>
    </source>
</reference>
<dbReference type="GeneID" id="111136865"/>
<feature type="compositionally biased region" description="Low complexity" evidence="3">
    <location>
        <begin position="41"/>
        <end position="54"/>
    </location>
</feature>
<dbReference type="InterPro" id="IPR001806">
    <property type="entry name" value="Small_GTPase"/>
</dbReference>
<dbReference type="Pfam" id="PF00071">
    <property type="entry name" value="Ras"/>
    <property type="match status" value="1"/>
</dbReference>
<evidence type="ECO:0000313" key="5">
    <source>
        <dbReference type="RefSeq" id="XP_022343715.1"/>
    </source>
</evidence>
<dbReference type="PANTHER" id="PTHR45775:SF6">
    <property type="entry name" value="RAD, GEM_KIR FAMILY MEMBER 2, ISOFORM C"/>
    <property type="match status" value="1"/>
</dbReference>
<dbReference type="InterPro" id="IPR051641">
    <property type="entry name" value="RGK_GTP-binding_reg"/>
</dbReference>
<evidence type="ECO:0000313" key="4">
    <source>
        <dbReference type="Proteomes" id="UP000694844"/>
    </source>
</evidence>
<name>A0A8B8EUR3_CRAVI</name>
<dbReference type="SMART" id="SM00175">
    <property type="entry name" value="RAB"/>
    <property type="match status" value="1"/>
</dbReference>
<proteinExistence type="inferred from homology"/>
<dbReference type="GO" id="GO:0005886">
    <property type="term" value="C:plasma membrane"/>
    <property type="evidence" value="ECO:0007669"/>
    <property type="project" value="TreeGrafter"/>
</dbReference>
<gene>
    <name evidence="5" type="primary">LOC111136865</name>
</gene>
<dbReference type="PROSITE" id="PS51421">
    <property type="entry name" value="RAS"/>
    <property type="match status" value="1"/>
</dbReference>
<keyword evidence="4" id="KW-1185">Reference proteome</keyword>
<evidence type="ECO:0000256" key="1">
    <source>
        <dbReference type="ARBA" id="ARBA00008846"/>
    </source>
</evidence>
<evidence type="ECO:0000256" key="2">
    <source>
        <dbReference type="ARBA" id="ARBA00022553"/>
    </source>
</evidence>
<dbReference type="RefSeq" id="XP_022343715.1">
    <property type="nucleotide sequence ID" value="XM_022488007.1"/>
</dbReference>
<dbReference type="SMART" id="SM00174">
    <property type="entry name" value="RHO"/>
    <property type="match status" value="1"/>
</dbReference>
<dbReference type="GO" id="GO:0003924">
    <property type="term" value="F:GTPase activity"/>
    <property type="evidence" value="ECO:0007669"/>
    <property type="project" value="InterPro"/>
</dbReference>
<dbReference type="Proteomes" id="UP000694844">
    <property type="component" value="Chromosome 5"/>
</dbReference>
<organism evidence="4 5">
    <name type="scientific">Crassostrea virginica</name>
    <name type="common">Eastern oyster</name>
    <dbReference type="NCBI Taxonomy" id="6565"/>
    <lineage>
        <taxon>Eukaryota</taxon>
        <taxon>Metazoa</taxon>
        <taxon>Spiralia</taxon>
        <taxon>Lophotrochozoa</taxon>
        <taxon>Mollusca</taxon>
        <taxon>Bivalvia</taxon>
        <taxon>Autobranchia</taxon>
        <taxon>Pteriomorphia</taxon>
        <taxon>Ostreida</taxon>
        <taxon>Ostreoidea</taxon>
        <taxon>Ostreidae</taxon>
        <taxon>Crassostrea</taxon>
    </lineage>
</organism>
<dbReference type="GO" id="GO:0005246">
    <property type="term" value="F:calcium channel regulator activity"/>
    <property type="evidence" value="ECO:0007669"/>
    <property type="project" value="TreeGrafter"/>
</dbReference>
<feature type="region of interest" description="Disordered" evidence="3">
    <location>
        <begin position="41"/>
        <end position="71"/>
    </location>
</feature>
<dbReference type="PROSITE" id="PS51419">
    <property type="entry name" value="RAB"/>
    <property type="match status" value="1"/>
</dbReference>
<protein>
    <submittedName>
        <fullName evidence="5">GTP-binding protein RAD-like</fullName>
    </submittedName>
</protein>
<dbReference type="KEGG" id="cvn:111136865"/>
<comment type="similarity">
    <text evidence="1">Belongs to the small GTPase superfamily. RGK family.</text>
</comment>
<dbReference type="InterPro" id="IPR027417">
    <property type="entry name" value="P-loop_NTPase"/>
</dbReference>
<keyword evidence="2" id="KW-0597">Phosphoprotein</keyword>
<dbReference type="GO" id="GO:0005525">
    <property type="term" value="F:GTP binding"/>
    <property type="evidence" value="ECO:0007669"/>
    <property type="project" value="InterPro"/>
</dbReference>
<dbReference type="Gene3D" id="3.40.50.300">
    <property type="entry name" value="P-loop containing nucleotide triphosphate hydrolases"/>
    <property type="match status" value="1"/>
</dbReference>
<dbReference type="PRINTS" id="PR00449">
    <property type="entry name" value="RASTRNSFRMNG"/>
</dbReference>
<feature type="region of interest" description="Disordered" evidence="3">
    <location>
        <begin position="117"/>
        <end position="150"/>
    </location>
</feature>
<dbReference type="SMART" id="SM00173">
    <property type="entry name" value="RAS"/>
    <property type="match status" value="1"/>
</dbReference>
<evidence type="ECO:0000256" key="3">
    <source>
        <dbReference type="SAM" id="MobiDB-lite"/>
    </source>
</evidence>
<dbReference type="AlphaFoldDB" id="A0A8B8EUR3"/>
<sequence length="365" mass="41334">MTKENQIIAETLLGAKSVLNNESNQLSISMQNSLKILRCPRSSASAPQSRSSSIRKSRADVIGQPQDRRRNSLPLDYFQPHLLPFPGDVPYPHFGSHETFQRVRSFKLTSKGLVNHGDSFRNRKKGKISSSKGSFKNNKRQRLPSDTSTDTESCCSCPNEYYRIAILGAHSVGKTALMNQFMTSEYIGGQDASDNKVSMNVSVLLDGEESSLEFWDACMDQDVSDSFFDAFIFVFSVDDEASLEKAGDAMHRLRNDLGSDRPIILVANKIDLVRNRKVRPEEAKQVANQHDAKYIETSVTLHHHVDELLVGAIRQIRKQLNVIFPEATSLFNKKQKYTKGPRHFLKRILKLKRKCKEPVENVIEY</sequence>
<dbReference type="SUPFAM" id="SSF52540">
    <property type="entry name" value="P-loop containing nucleoside triphosphate hydrolases"/>
    <property type="match status" value="1"/>
</dbReference>
<dbReference type="PANTHER" id="PTHR45775">
    <property type="entry name" value="RAD, GEM/KIR FAMILY MEMBER 2, ISOFORM C"/>
    <property type="match status" value="1"/>
</dbReference>
<accession>A0A8B8EUR3</accession>